<feature type="compositionally biased region" description="Basic and acidic residues" evidence="1">
    <location>
        <begin position="558"/>
        <end position="586"/>
    </location>
</feature>
<gene>
    <name evidence="2" type="ORF">HCN44_000849</name>
</gene>
<keyword evidence="3" id="KW-1185">Reference proteome</keyword>
<dbReference type="Proteomes" id="UP000639338">
    <property type="component" value="Unassembled WGS sequence"/>
</dbReference>
<feature type="region of interest" description="Disordered" evidence="1">
    <location>
        <begin position="928"/>
        <end position="983"/>
    </location>
</feature>
<feature type="compositionally biased region" description="Basic and acidic residues" evidence="1">
    <location>
        <begin position="436"/>
        <end position="446"/>
    </location>
</feature>
<feature type="compositionally biased region" description="Basic and acidic residues" evidence="1">
    <location>
        <begin position="464"/>
        <end position="492"/>
    </location>
</feature>
<evidence type="ECO:0000313" key="3">
    <source>
        <dbReference type="Proteomes" id="UP000639338"/>
    </source>
</evidence>
<feature type="compositionally biased region" description="Polar residues" evidence="1">
    <location>
        <begin position="685"/>
        <end position="694"/>
    </location>
</feature>
<proteinExistence type="predicted"/>
<feature type="compositionally biased region" description="Basic and acidic residues" evidence="1">
    <location>
        <begin position="746"/>
        <end position="774"/>
    </location>
</feature>
<feature type="region of interest" description="Disordered" evidence="1">
    <location>
        <begin position="128"/>
        <end position="148"/>
    </location>
</feature>
<feature type="compositionally biased region" description="Polar residues" evidence="1">
    <location>
        <begin position="941"/>
        <end position="951"/>
    </location>
</feature>
<comment type="caution">
    <text evidence="2">The sequence shown here is derived from an EMBL/GenBank/DDBJ whole genome shotgun (WGS) entry which is preliminary data.</text>
</comment>
<feature type="compositionally biased region" description="Basic and acidic residues" evidence="1">
    <location>
        <begin position="624"/>
        <end position="634"/>
    </location>
</feature>
<reference evidence="2 3" key="1">
    <citation type="submission" date="2020-08" db="EMBL/GenBank/DDBJ databases">
        <title>Aphidius gifuensis genome sequencing and assembly.</title>
        <authorList>
            <person name="Du Z."/>
        </authorList>
    </citation>
    <scope>NUCLEOTIDE SEQUENCE [LARGE SCALE GENOMIC DNA]</scope>
    <source>
        <strain evidence="2">YNYX2018</strain>
        <tissue evidence="2">Adults</tissue>
    </source>
</reference>
<feature type="compositionally biased region" description="Basic and acidic residues" evidence="1">
    <location>
        <begin position="840"/>
        <end position="868"/>
    </location>
</feature>
<accession>A0A835CX51</accession>
<feature type="compositionally biased region" description="Basic and acidic residues" evidence="1">
    <location>
        <begin position="342"/>
        <end position="352"/>
    </location>
</feature>
<feature type="region of interest" description="Disordered" evidence="1">
    <location>
        <begin position="333"/>
        <end position="911"/>
    </location>
</feature>
<dbReference type="AlphaFoldDB" id="A0A835CX51"/>
<feature type="compositionally biased region" description="Basic and acidic residues" evidence="1">
    <location>
        <begin position="652"/>
        <end position="680"/>
    </location>
</feature>
<feature type="compositionally biased region" description="Basic and acidic residues" evidence="1">
    <location>
        <begin position="812"/>
        <end position="822"/>
    </location>
</feature>
<evidence type="ECO:0000256" key="1">
    <source>
        <dbReference type="SAM" id="MobiDB-lite"/>
    </source>
</evidence>
<protein>
    <submittedName>
        <fullName evidence="2">Uncharacterized protein</fullName>
    </submittedName>
</protein>
<organism evidence="2 3">
    <name type="scientific">Aphidius gifuensis</name>
    <name type="common">Parasitoid wasp</name>
    <dbReference type="NCBI Taxonomy" id="684658"/>
    <lineage>
        <taxon>Eukaryota</taxon>
        <taxon>Metazoa</taxon>
        <taxon>Ecdysozoa</taxon>
        <taxon>Arthropoda</taxon>
        <taxon>Hexapoda</taxon>
        <taxon>Insecta</taxon>
        <taxon>Pterygota</taxon>
        <taxon>Neoptera</taxon>
        <taxon>Endopterygota</taxon>
        <taxon>Hymenoptera</taxon>
        <taxon>Apocrita</taxon>
        <taxon>Ichneumonoidea</taxon>
        <taxon>Braconidae</taxon>
        <taxon>Aphidiinae</taxon>
        <taxon>Aphidius</taxon>
    </lineage>
</organism>
<feature type="compositionally biased region" description="Basic and acidic residues" evidence="1">
    <location>
        <begin position="370"/>
        <end position="398"/>
    </location>
</feature>
<feature type="compositionally biased region" description="Basic and acidic residues" evidence="1">
    <location>
        <begin position="530"/>
        <end position="540"/>
    </location>
</feature>
<sequence>MSESVNVEMEKFKDKVFYSIEEYYEWFDKLPIDKHSYNTHDSLTVASSKKKIKKELHYVFLEKRCKCNGLSKSGNHRPYTTKCEVVHKLRASPDGTFLYFDTALWEWNHNHSKKYEELQQEYRDMKKYKKKRSHDGNQQIPAPKNKRMRKEPLIELGKCDVGTQTIVSNLNMDYEIVFKRKDNNVKKNKVKLWLLDRFRLDADKPIDKKLINQLPDDDDTCKTSDVAVDKIVTTEQTDDDLSLSGEVITVSSSKLKNHESDQINLKRKNRTYNEMKIPVVKVLRLDMDGQDNGTELKITTRSDELFEEQNVNHQNNPVKLIDPITQDKPLDEKLMAQPPDADPSKKSDKNVEDPAASHQKDNVNIISSPEGDKPSDKLKNHDSGGDAAELKITSRSDEPFEEQNVNHQNNPVKLIDPITQDKPIVEKLMAQPPDADPSKTSDKTVEDPAASHQKDNVNIISSPEGDKPSDKLKNHDSGGDAAELKITSRSDEPFEEQNVNHQNNPVKTIDPITQDKPLDEKLMAQPPDADPSKKSDKNVEDPAASHQKDNVNIISSPEGDKPSDKLKNHDSGDDAAELKITTRSDELFEEQNVNHQNNPVKLIDPITQDKPIVEKLMAQPPDADPSKTSDKTVEDPAASHQKDNVNIISSPEGDKPSDKLKNHDSGGDAAELKITSRSDEPFEEQNVNHQNNPVKTIDPITQDKPLDEKLMAQPPDADPSKKSDKNVEDPAASHQKDNVNIISSPEGDKPSDKLKNHDSGDDAAELKITTRSDELFEEQNVNHQNNPVKLIDPITQDKPIVEKLMAQPPDADPSKTSDKNVEDPAASHQKDNVNIISSPEGDKPSDKLKNHDSRGDAAELKITSRSDEPFEEQNVNHQNNPVKTIDPITQDKPLDEKLMAQPPDDDDTCNTSDVTVDEIVKTKQTDVTVITPPDGDKSSDKLTSIHSTLTPKPQDVVPKKYKKKSYSHVERNTRSSSKKIVIK</sequence>
<feature type="compositionally biased region" description="Polar residues" evidence="1">
    <location>
        <begin position="497"/>
        <end position="506"/>
    </location>
</feature>
<feature type="compositionally biased region" description="Basic and acidic residues" evidence="1">
    <location>
        <begin position="718"/>
        <end position="728"/>
    </location>
</feature>
<name>A0A835CX51_APHGI</name>
<dbReference type="EMBL" id="JACMRX010000001">
    <property type="protein sequence ID" value="KAF7996170.1"/>
    <property type="molecule type" value="Genomic_DNA"/>
</dbReference>
<evidence type="ECO:0000313" key="2">
    <source>
        <dbReference type="EMBL" id="KAF7996170.1"/>
    </source>
</evidence>
<feature type="compositionally biased region" description="Polar residues" evidence="1">
    <location>
        <begin position="873"/>
        <end position="882"/>
    </location>
</feature>